<evidence type="ECO:0000256" key="1">
    <source>
        <dbReference type="SAM" id="SignalP"/>
    </source>
</evidence>
<dbReference type="KEGG" id="psac:PSM36_3303"/>
<dbReference type="InterPro" id="IPR035376">
    <property type="entry name" value="NigD_C"/>
</dbReference>
<accession>A0A1R3T9X3</accession>
<feature type="chain" id="PRO_5010199884" description="Secreted protein" evidence="1">
    <location>
        <begin position="19"/>
        <end position="245"/>
    </location>
</feature>
<dbReference type="STRING" id="1642647.PSM36_3303"/>
<dbReference type="Gene3D" id="2.60.40.2370">
    <property type="entry name" value="NigD-like, C-terminal beta sandwich domain"/>
    <property type="match status" value="1"/>
</dbReference>
<organism evidence="4 5">
    <name type="scientific">Proteiniphilum saccharofermentans</name>
    <dbReference type="NCBI Taxonomy" id="1642647"/>
    <lineage>
        <taxon>Bacteria</taxon>
        <taxon>Pseudomonadati</taxon>
        <taxon>Bacteroidota</taxon>
        <taxon>Bacteroidia</taxon>
        <taxon>Bacteroidales</taxon>
        <taxon>Dysgonomonadaceae</taxon>
        <taxon>Proteiniphilum</taxon>
    </lineage>
</organism>
<dbReference type="Pfam" id="PF17415">
    <property type="entry name" value="NigD_C"/>
    <property type="match status" value="1"/>
</dbReference>
<gene>
    <name evidence="4" type="ORF">PSM36_3303</name>
</gene>
<evidence type="ECO:0008006" key="6">
    <source>
        <dbReference type="Google" id="ProtNLM"/>
    </source>
</evidence>
<evidence type="ECO:0000259" key="3">
    <source>
        <dbReference type="Pfam" id="PF17415"/>
    </source>
</evidence>
<feature type="signal peptide" evidence="1">
    <location>
        <begin position="1"/>
        <end position="18"/>
    </location>
</feature>
<sequence length="245" mass="27833">MKKSVLKISILLMGFLLAIPSCDDNGRSLGDIYISIATVVPEGENNYSFLLDNGKRLWPAASNIRYTPKDNQRVFLNYTILWDSPGTTYDYDIKVNDIWNILTKQPIELNAENEDSIGNDPVRIKDIWVGGDYLNVSFLFNYGGVKPHLINLVENTLSEGSSPNAIDLEFRHNAYESTQTKLYEGFVCFDLKPFRDDNADSVNLSIKVKGWNGETTYDLVYRYNQPVAEKTARTLTPVISSNEYY</sequence>
<protein>
    <recommendedName>
        <fullName evidence="6">Secreted protein</fullName>
    </recommendedName>
</protein>
<dbReference type="Pfam" id="PF12667">
    <property type="entry name" value="NigD_N"/>
    <property type="match status" value="1"/>
</dbReference>
<dbReference type="InterPro" id="IPR038179">
    <property type="entry name" value="NigD-like_N_sf"/>
</dbReference>
<evidence type="ECO:0000259" key="2">
    <source>
        <dbReference type="Pfam" id="PF12667"/>
    </source>
</evidence>
<feature type="domain" description="NigD-like C-terminal" evidence="3">
    <location>
        <begin position="107"/>
        <end position="219"/>
    </location>
</feature>
<keyword evidence="1" id="KW-0732">Signal</keyword>
<reference evidence="4 5" key="1">
    <citation type="submission" date="2016-08" db="EMBL/GenBank/DDBJ databases">
        <authorList>
            <person name="Seilhamer J.J."/>
        </authorList>
    </citation>
    <scope>NUCLEOTIDE SEQUENCE [LARGE SCALE GENOMIC DNA]</scope>
    <source>
        <strain evidence="4">M3/6</strain>
    </source>
</reference>
<dbReference type="Proteomes" id="UP000187464">
    <property type="component" value="Chromosome I"/>
</dbReference>
<dbReference type="RefSeq" id="WP_076931790.1">
    <property type="nucleotide sequence ID" value="NZ_LT605205.1"/>
</dbReference>
<dbReference type="InterPro" id="IPR038143">
    <property type="entry name" value="NigD-like_C_dom_sf"/>
</dbReference>
<dbReference type="EMBL" id="LT605205">
    <property type="protein sequence ID" value="SCD22088.1"/>
    <property type="molecule type" value="Genomic_DNA"/>
</dbReference>
<dbReference type="Gene3D" id="2.40.50.500">
    <property type="entry name" value="NigD-like N-terminal OB domain"/>
    <property type="match status" value="1"/>
</dbReference>
<dbReference type="AlphaFoldDB" id="A0A1R3T9X3"/>
<name>A0A1R3T9X3_9BACT</name>
<evidence type="ECO:0000313" key="5">
    <source>
        <dbReference type="Proteomes" id="UP000187464"/>
    </source>
</evidence>
<proteinExistence type="predicted"/>
<keyword evidence="5" id="KW-1185">Reference proteome</keyword>
<dbReference type="InterPro" id="IPR024299">
    <property type="entry name" value="NigD-like_OB_dom"/>
</dbReference>
<evidence type="ECO:0000313" key="4">
    <source>
        <dbReference type="EMBL" id="SCD22088.1"/>
    </source>
</evidence>
<feature type="domain" description="NigD-like N-terminal OB" evidence="2">
    <location>
        <begin position="36"/>
        <end position="101"/>
    </location>
</feature>